<evidence type="ECO:0000256" key="2">
    <source>
        <dbReference type="SAM" id="SignalP"/>
    </source>
</evidence>
<feature type="non-terminal residue" evidence="3">
    <location>
        <position position="59"/>
    </location>
</feature>
<proteinExistence type="predicted"/>
<dbReference type="Proteomes" id="UP001195483">
    <property type="component" value="Unassembled WGS sequence"/>
</dbReference>
<reference evidence="3" key="2">
    <citation type="journal article" date="2021" name="Genome Biol. Evol.">
        <title>Developing a high-quality reference genome for a parasitic bivalve with doubly uniparental inheritance (Bivalvia: Unionida).</title>
        <authorList>
            <person name="Smith C.H."/>
        </authorList>
    </citation>
    <scope>NUCLEOTIDE SEQUENCE</scope>
    <source>
        <strain evidence="3">CHS0354</strain>
        <tissue evidence="3">Mantle</tissue>
    </source>
</reference>
<keyword evidence="4" id="KW-1185">Reference proteome</keyword>
<dbReference type="AlphaFoldDB" id="A0AAE0WCF5"/>
<comment type="caution">
    <text evidence="3">The sequence shown here is derived from an EMBL/GenBank/DDBJ whole genome shotgun (WGS) entry which is preliminary data.</text>
</comment>
<feature type="compositionally biased region" description="Basic and acidic residues" evidence="1">
    <location>
        <begin position="33"/>
        <end position="51"/>
    </location>
</feature>
<keyword evidence="2" id="KW-0732">Signal</keyword>
<evidence type="ECO:0000313" key="4">
    <source>
        <dbReference type="Proteomes" id="UP001195483"/>
    </source>
</evidence>
<gene>
    <name evidence="3" type="ORF">CHS0354_007254</name>
</gene>
<protein>
    <submittedName>
        <fullName evidence="3">Uncharacterized protein</fullName>
    </submittedName>
</protein>
<reference evidence="3" key="1">
    <citation type="journal article" date="2021" name="Genome Biol. Evol.">
        <title>A High-Quality Reference Genome for a Parasitic Bivalve with Doubly Uniparental Inheritance (Bivalvia: Unionida).</title>
        <authorList>
            <person name="Smith C.H."/>
        </authorList>
    </citation>
    <scope>NUCLEOTIDE SEQUENCE</scope>
    <source>
        <strain evidence="3">CHS0354</strain>
    </source>
</reference>
<feature type="region of interest" description="Disordered" evidence="1">
    <location>
        <begin position="28"/>
        <end position="59"/>
    </location>
</feature>
<evidence type="ECO:0000313" key="3">
    <source>
        <dbReference type="EMBL" id="KAK3608235.1"/>
    </source>
</evidence>
<feature type="chain" id="PRO_5042158495" evidence="2">
    <location>
        <begin position="28"/>
        <end position="59"/>
    </location>
</feature>
<feature type="signal peptide" evidence="2">
    <location>
        <begin position="1"/>
        <end position="27"/>
    </location>
</feature>
<sequence length="59" mass="6478">MGWIGVVSMVPSQLLVTFDLCLQTTTAHMSNGGKEEGPGKREHDDTARPRDNPWGNNKP</sequence>
<reference evidence="3" key="3">
    <citation type="submission" date="2023-05" db="EMBL/GenBank/DDBJ databases">
        <authorList>
            <person name="Smith C.H."/>
        </authorList>
    </citation>
    <scope>NUCLEOTIDE SEQUENCE</scope>
    <source>
        <strain evidence="3">CHS0354</strain>
        <tissue evidence="3">Mantle</tissue>
    </source>
</reference>
<organism evidence="3 4">
    <name type="scientific">Potamilus streckersoni</name>
    <dbReference type="NCBI Taxonomy" id="2493646"/>
    <lineage>
        <taxon>Eukaryota</taxon>
        <taxon>Metazoa</taxon>
        <taxon>Spiralia</taxon>
        <taxon>Lophotrochozoa</taxon>
        <taxon>Mollusca</taxon>
        <taxon>Bivalvia</taxon>
        <taxon>Autobranchia</taxon>
        <taxon>Heteroconchia</taxon>
        <taxon>Palaeoheterodonta</taxon>
        <taxon>Unionida</taxon>
        <taxon>Unionoidea</taxon>
        <taxon>Unionidae</taxon>
        <taxon>Ambleminae</taxon>
        <taxon>Lampsilini</taxon>
        <taxon>Potamilus</taxon>
    </lineage>
</organism>
<dbReference type="EMBL" id="JAEAOA010000502">
    <property type="protein sequence ID" value="KAK3608235.1"/>
    <property type="molecule type" value="Genomic_DNA"/>
</dbReference>
<accession>A0AAE0WCF5</accession>
<evidence type="ECO:0000256" key="1">
    <source>
        <dbReference type="SAM" id="MobiDB-lite"/>
    </source>
</evidence>
<name>A0AAE0WCF5_9BIVA</name>